<gene>
    <name evidence="2" type="ORF">EV214_103211</name>
</gene>
<reference evidence="2 3" key="1">
    <citation type="submission" date="2019-03" db="EMBL/GenBank/DDBJ databases">
        <title>Genomic Encyclopedia of Type Strains, Phase IV (KMG-IV): sequencing the most valuable type-strain genomes for metagenomic binning, comparative biology and taxonomic classification.</title>
        <authorList>
            <person name="Goeker M."/>
        </authorList>
    </citation>
    <scope>NUCLEOTIDE SEQUENCE [LARGE SCALE GENOMIC DNA]</scope>
    <source>
        <strain evidence="2 3">DSM 102940</strain>
    </source>
</reference>
<feature type="transmembrane region" description="Helical" evidence="1">
    <location>
        <begin position="12"/>
        <end position="30"/>
    </location>
</feature>
<evidence type="ECO:0000313" key="2">
    <source>
        <dbReference type="EMBL" id="TCO79159.1"/>
    </source>
</evidence>
<keyword evidence="1" id="KW-0812">Transmembrane</keyword>
<feature type="transmembrane region" description="Helical" evidence="1">
    <location>
        <begin position="36"/>
        <end position="56"/>
    </location>
</feature>
<protein>
    <submittedName>
        <fullName evidence="2">Uncharacterized protein</fullName>
    </submittedName>
</protein>
<keyword evidence="3" id="KW-1185">Reference proteome</keyword>
<dbReference type="RefSeq" id="WP_132242913.1">
    <property type="nucleotide sequence ID" value="NZ_SLWV01000003.1"/>
</dbReference>
<comment type="caution">
    <text evidence="2">The sequence shown here is derived from an EMBL/GenBank/DDBJ whole genome shotgun (WGS) entry which is preliminary data.</text>
</comment>
<name>A0A4R2L579_9FIRM</name>
<sequence>MKKILFGRVLGTYFIVKVINLISGFSYNIFSDKLNLPNLFIDLGIFLLVYSVVSLVSHKFENIQKDVR</sequence>
<dbReference type="AlphaFoldDB" id="A0A4R2L579"/>
<keyword evidence="1" id="KW-0472">Membrane</keyword>
<accession>A0A4R2L579</accession>
<dbReference type="OrthoDB" id="9930713at2"/>
<proteinExistence type="predicted"/>
<dbReference type="EMBL" id="SLWV01000003">
    <property type="protein sequence ID" value="TCO79159.1"/>
    <property type="molecule type" value="Genomic_DNA"/>
</dbReference>
<evidence type="ECO:0000313" key="3">
    <source>
        <dbReference type="Proteomes" id="UP000294919"/>
    </source>
</evidence>
<organism evidence="2 3">
    <name type="scientific">Marinisporobacter balticus</name>
    <dbReference type="NCBI Taxonomy" id="2018667"/>
    <lineage>
        <taxon>Bacteria</taxon>
        <taxon>Bacillati</taxon>
        <taxon>Bacillota</taxon>
        <taxon>Clostridia</taxon>
        <taxon>Peptostreptococcales</taxon>
        <taxon>Thermotaleaceae</taxon>
        <taxon>Marinisporobacter</taxon>
    </lineage>
</organism>
<dbReference type="Proteomes" id="UP000294919">
    <property type="component" value="Unassembled WGS sequence"/>
</dbReference>
<keyword evidence="1" id="KW-1133">Transmembrane helix</keyword>
<evidence type="ECO:0000256" key="1">
    <source>
        <dbReference type="SAM" id="Phobius"/>
    </source>
</evidence>